<organism evidence="2 3">
    <name type="scientific">Apatococcus lobatus</name>
    <dbReference type="NCBI Taxonomy" id="904363"/>
    <lineage>
        <taxon>Eukaryota</taxon>
        <taxon>Viridiplantae</taxon>
        <taxon>Chlorophyta</taxon>
        <taxon>core chlorophytes</taxon>
        <taxon>Trebouxiophyceae</taxon>
        <taxon>Chlorellales</taxon>
        <taxon>Chlorellaceae</taxon>
        <taxon>Apatococcus</taxon>
    </lineage>
</organism>
<feature type="region of interest" description="Disordered" evidence="1">
    <location>
        <begin position="391"/>
        <end position="436"/>
    </location>
</feature>
<sequence length="903" mass="96183">MGSEVVPGRVRPRAVAAWPRGSLLPTGSVICGQLEENFGRNKACGACTVMQRENGKLCKSCQDVKPAQDFHKNHTYTDGCEPSCKACRSVADADRRQRLADERVNSKQDVHPGTKLCKICSQEKARAEFALNSITPDGLHTYCKPCKSMVDKANKAQKRHPASSSIFEAVQGDKASDSASNHAQADISLSFPSEAAVPAVTSAGTLCSSALAPGSTGASLPIPLGTQGLPQSLLPSRPNPAFMQQEPSQQPGQQDKHERVAQDLPQSLLPHAPLQSLLASHFSPALNQQQPDQQQPQQCDWMQIAHVAQSLPQASQAGLHTGAWLPVDAQLFMTRIPGMMQVSLPPGTVMGVPVQVAGQTQPLRAPVHRPQLEGRGFPSTQGQLAQLLHNSSTQQLQRQRLPAPATEASRAAAGMHSSDPAHAVPAGSSGQAYPAHLPVPTEISEAVNGPAAGLGATMLNDAQSVDGTALGHGPQLLTADEAHGREGLLVGMAPGAHLQFMDRVTTPGQPPHAASQPADAVQGLPAVNGQASDAVTIQGPGASRSRGTGAQGIITGGLQQLAQHEAASAAANLGLDSNFTAAISAAQEEAHFLTQEAAGLARPGRRRVVQNNVVQTAASKVCAQCNQELQAAHFRLDRTQRDGLRSKCKACAPVKAPQGRKRHAPEPSAQAGHKVCRNCNEEKLTSAFPHKRNSIDKLDYHCKACHIAATAERVSRRGLVEVPAVENKVCSKCEKELPADSFHKDRNKSDGLRGRCRACEALSQTVRRVTRAPVDEPTVTSKVCRRCGEEKAATDFCRKKQRTDGLDSYCKDCNCKATAARTARKAPTVAPTVEHKVCVRCHQDKPAGEFPARPSATDGLYSYCRICRTESANSSRLRVRSRQALQADQGSEVEEAPMDMRDG</sequence>
<reference evidence="2 3" key="1">
    <citation type="journal article" date="2024" name="Nat. Commun.">
        <title>Phylogenomics reveals the evolutionary origins of lichenization in chlorophyte algae.</title>
        <authorList>
            <person name="Puginier C."/>
            <person name="Libourel C."/>
            <person name="Otte J."/>
            <person name="Skaloud P."/>
            <person name="Haon M."/>
            <person name="Grisel S."/>
            <person name="Petersen M."/>
            <person name="Berrin J.G."/>
            <person name="Delaux P.M."/>
            <person name="Dal Grande F."/>
            <person name="Keller J."/>
        </authorList>
    </citation>
    <scope>NUCLEOTIDE SEQUENCE [LARGE SCALE GENOMIC DNA]</scope>
    <source>
        <strain evidence="2 3">SAG 2145</strain>
    </source>
</reference>
<feature type="compositionally biased region" description="Low complexity" evidence="1">
    <location>
        <begin position="244"/>
        <end position="253"/>
    </location>
</feature>
<dbReference type="AlphaFoldDB" id="A0AAW1RD43"/>
<feature type="region of interest" description="Disordered" evidence="1">
    <location>
        <begin position="222"/>
        <end position="260"/>
    </location>
</feature>
<name>A0AAW1RD43_9CHLO</name>
<feature type="region of interest" description="Disordered" evidence="1">
    <location>
        <begin position="878"/>
        <end position="903"/>
    </location>
</feature>
<evidence type="ECO:0000313" key="2">
    <source>
        <dbReference type="EMBL" id="KAK9831772.1"/>
    </source>
</evidence>
<evidence type="ECO:0000256" key="1">
    <source>
        <dbReference type="SAM" id="MobiDB-lite"/>
    </source>
</evidence>
<dbReference type="EMBL" id="JALJOS010000013">
    <property type="protein sequence ID" value="KAK9831772.1"/>
    <property type="molecule type" value="Genomic_DNA"/>
</dbReference>
<dbReference type="InterPro" id="IPR036280">
    <property type="entry name" value="Multihaem_cyt_sf"/>
</dbReference>
<proteinExistence type="predicted"/>
<feature type="compositionally biased region" description="Low complexity" evidence="1">
    <location>
        <begin position="403"/>
        <end position="413"/>
    </location>
</feature>
<accession>A0AAW1RD43</accession>
<comment type="caution">
    <text evidence="2">The sequence shown here is derived from an EMBL/GenBank/DDBJ whole genome shotgun (WGS) entry which is preliminary data.</text>
</comment>
<protein>
    <submittedName>
        <fullName evidence="2">Uncharacterized protein</fullName>
    </submittedName>
</protein>
<dbReference type="Proteomes" id="UP001438707">
    <property type="component" value="Unassembled WGS sequence"/>
</dbReference>
<gene>
    <name evidence="2" type="ORF">WJX74_008857</name>
</gene>
<keyword evidence="3" id="KW-1185">Reference proteome</keyword>
<evidence type="ECO:0000313" key="3">
    <source>
        <dbReference type="Proteomes" id="UP001438707"/>
    </source>
</evidence>
<dbReference type="SUPFAM" id="SSF48695">
    <property type="entry name" value="Multiheme cytochromes"/>
    <property type="match status" value="1"/>
</dbReference>